<evidence type="ECO:0000313" key="1">
    <source>
        <dbReference type="EMBL" id="VFB04850.1"/>
    </source>
</evidence>
<organism evidence="1 2">
    <name type="scientific">Chryseobacterium taihuense</name>
    <dbReference type="NCBI Taxonomy" id="1141221"/>
    <lineage>
        <taxon>Bacteria</taxon>
        <taxon>Pseudomonadati</taxon>
        <taxon>Bacteroidota</taxon>
        <taxon>Flavobacteriia</taxon>
        <taxon>Flavobacteriales</taxon>
        <taxon>Weeksellaceae</taxon>
        <taxon>Chryseobacterium group</taxon>
        <taxon>Chryseobacterium</taxon>
    </lineage>
</organism>
<evidence type="ECO:0000313" key="2">
    <source>
        <dbReference type="Proteomes" id="UP000290013"/>
    </source>
</evidence>
<dbReference type="Proteomes" id="UP000290013">
    <property type="component" value="Chromosome"/>
</dbReference>
<dbReference type="EMBL" id="LR215974">
    <property type="protein sequence ID" value="VFB04850.1"/>
    <property type="molecule type" value="Genomic_DNA"/>
</dbReference>
<gene>
    <name evidence="1" type="ORF">NCTC12078_02898</name>
</gene>
<reference evidence="1 2" key="1">
    <citation type="submission" date="2019-02" db="EMBL/GenBank/DDBJ databases">
        <authorList>
            <consortium name="Pathogen Informatics"/>
        </authorList>
    </citation>
    <scope>NUCLEOTIDE SEQUENCE [LARGE SCALE GENOMIC DNA]</scope>
    <source>
        <strain evidence="1 2">3012STDY6944375</strain>
    </source>
</reference>
<proteinExistence type="predicted"/>
<dbReference type="AlphaFoldDB" id="A0A4U8WHC2"/>
<protein>
    <submittedName>
        <fullName evidence="1">Uncharacterized protein</fullName>
    </submittedName>
</protein>
<dbReference type="KEGG" id="ctai:NCTC12078_02898"/>
<accession>A0A4U8WHC2</accession>
<sequence length="269" mass="29103">MIFNKYIVVLTMIFINGLAFSQVGINTETPRARLDVQGNLSIRNRIYLGGSDSVNGLLGDVGSVLVSQGANNPPVWKVIRRPDFDPFLYTIFNNVAGDTTSGITFNSTTTGSEIHNLNQTLTSFGGTQITALQKDFQIENPESITILTFETIAQINSSAVSSAVEFSCGIFVDDLLKGIRVYTLNQPGTATFPFYTFDLVAAVSNLTIATHTAKVACKRRANFNSFTDILGIGTPANTANLNSFMTKSSLVVETYEKPSTGNTVPVYNP</sequence>
<name>A0A4U8WHC2_9FLAO</name>